<accession>A0A6P2GB47</accession>
<dbReference type="PANTHER" id="PTHR46796">
    <property type="entry name" value="HTH-TYPE TRANSCRIPTIONAL ACTIVATOR RHAS-RELATED"/>
    <property type="match status" value="1"/>
</dbReference>
<organism evidence="6 7">
    <name type="scientific">Burkholderia anthina</name>
    <dbReference type="NCBI Taxonomy" id="179879"/>
    <lineage>
        <taxon>Bacteria</taxon>
        <taxon>Pseudomonadati</taxon>
        <taxon>Pseudomonadota</taxon>
        <taxon>Betaproteobacteria</taxon>
        <taxon>Burkholderiales</taxon>
        <taxon>Burkholderiaceae</taxon>
        <taxon>Burkholderia</taxon>
        <taxon>Burkholderia cepacia complex</taxon>
    </lineage>
</organism>
<dbReference type="AlphaFoldDB" id="A0A6P2GB47"/>
<evidence type="ECO:0000313" key="6">
    <source>
        <dbReference type="EMBL" id="VVU50888.1"/>
    </source>
</evidence>
<evidence type="ECO:0000256" key="2">
    <source>
        <dbReference type="ARBA" id="ARBA00023125"/>
    </source>
</evidence>
<gene>
    <name evidence="6" type="ORF">BAN20980_03608</name>
</gene>
<sequence length="375" mass="41644">MEAADQRWVVVYLSTGFSLAQAARLGEAFNLANRLHAFSADYQLKYVSESGGLLQSSSGVKIAAEALGDEHGRRAFAFFHLHGDRVSVNWDDALRRRLTDIRRHARWIVDGMDLSTLAAAQRPQDAGATTTGRARRAAATIERQGDEADVLGTVLDMFRADLGDSAAQEIASNLLRPVEQRCTQSMWAFRELSASPSIRMSVQQLRAQSANRISIADIAQAVAMSERNFLRRFKKEIGVTPTEFVRHVRLERACHMLIHTTLPADKVARRTGFGSGERLAKLFRQRLLISPTEFRVAERERLLSNGAGAPDGMPDTQPAPRPDRADGERPSRGPRADAREKTGRMTVKSPCRDHDPRFPCPCFPLPPQPPSARQK</sequence>
<dbReference type="SUPFAM" id="SSF46689">
    <property type="entry name" value="Homeodomain-like"/>
    <property type="match status" value="2"/>
</dbReference>
<evidence type="ECO:0000259" key="5">
    <source>
        <dbReference type="PROSITE" id="PS01124"/>
    </source>
</evidence>
<feature type="domain" description="HTH araC/xylS-type" evidence="5">
    <location>
        <begin position="199"/>
        <end position="297"/>
    </location>
</feature>
<dbReference type="SMART" id="SM00342">
    <property type="entry name" value="HTH_ARAC"/>
    <property type="match status" value="1"/>
</dbReference>
<evidence type="ECO:0000313" key="7">
    <source>
        <dbReference type="Proteomes" id="UP000494201"/>
    </source>
</evidence>
<evidence type="ECO:0000256" key="3">
    <source>
        <dbReference type="ARBA" id="ARBA00023163"/>
    </source>
</evidence>
<dbReference type="GO" id="GO:0043565">
    <property type="term" value="F:sequence-specific DNA binding"/>
    <property type="evidence" value="ECO:0007669"/>
    <property type="project" value="InterPro"/>
</dbReference>
<dbReference type="InterPro" id="IPR029062">
    <property type="entry name" value="Class_I_gatase-like"/>
</dbReference>
<name>A0A6P2GB47_9BURK</name>
<reference evidence="6 7" key="1">
    <citation type="submission" date="2019-09" db="EMBL/GenBank/DDBJ databases">
        <authorList>
            <person name="Depoorter E."/>
        </authorList>
    </citation>
    <scope>NUCLEOTIDE SEQUENCE [LARGE SCALE GENOMIC DNA]</scope>
    <source>
        <strain evidence="6">LMG 20980</strain>
    </source>
</reference>
<dbReference type="InterPro" id="IPR018060">
    <property type="entry name" value="HTH_AraC"/>
</dbReference>
<dbReference type="PANTHER" id="PTHR46796:SF15">
    <property type="entry name" value="BLL1074 PROTEIN"/>
    <property type="match status" value="1"/>
</dbReference>
<evidence type="ECO:0000256" key="1">
    <source>
        <dbReference type="ARBA" id="ARBA00023015"/>
    </source>
</evidence>
<keyword evidence="3" id="KW-0804">Transcription</keyword>
<evidence type="ECO:0000256" key="4">
    <source>
        <dbReference type="SAM" id="MobiDB-lite"/>
    </source>
</evidence>
<feature type="region of interest" description="Disordered" evidence="4">
    <location>
        <begin position="303"/>
        <end position="375"/>
    </location>
</feature>
<dbReference type="Gene3D" id="3.40.50.880">
    <property type="match status" value="1"/>
</dbReference>
<dbReference type="Gene3D" id="1.10.10.60">
    <property type="entry name" value="Homeodomain-like"/>
    <property type="match status" value="2"/>
</dbReference>
<protein>
    <submittedName>
        <fullName evidence="6">AraC family transcriptional regulator</fullName>
    </submittedName>
</protein>
<dbReference type="GO" id="GO:0003700">
    <property type="term" value="F:DNA-binding transcription factor activity"/>
    <property type="evidence" value="ECO:0007669"/>
    <property type="project" value="InterPro"/>
</dbReference>
<feature type="compositionally biased region" description="Basic and acidic residues" evidence="4">
    <location>
        <begin position="321"/>
        <end position="343"/>
    </location>
</feature>
<dbReference type="Pfam" id="PF12833">
    <property type="entry name" value="HTH_18"/>
    <property type="match status" value="1"/>
</dbReference>
<feature type="compositionally biased region" description="Pro residues" evidence="4">
    <location>
        <begin position="358"/>
        <end position="375"/>
    </location>
</feature>
<dbReference type="PROSITE" id="PS01124">
    <property type="entry name" value="HTH_ARAC_FAMILY_2"/>
    <property type="match status" value="1"/>
</dbReference>
<keyword evidence="2" id="KW-0238">DNA-binding</keyword>
<proteinExistence type="predicted"/>
<dbReference type="InterPro" id="IPR009057">
    <property type="entry name" value="Homeodomain-like_sf"/>
</dbReference>
<dbReference type="EMBL" id="CABVLY010000013">
    <property type="protein sequence ID" value="VVU50888.1"/>
    <property type="molecule type" value="Genomic_DNA"/>
</dbReference>
<keyword evidence="1" id="KW-0805">Transcription regulation</keyword>
<dbReference type="Proteomes" id="UP000494201">
    <property type="component" value="Unassembled WGS sequence"/>
</dbReference>
<dbReference type="InterPro" id="IPR050204">
    <property type="entry name" value="AraC_XylS_family_regulators"/>
</dbReference>